<keyword evidence="4" id="KW-1185">Reference proteome</keyword>
<accession>A0A2B4S1M4</accession>
<feature type="region of interest" description="Disordered" evidence="1">
    <location>
        <begin position="1"/>
        <end position="240"/>
    </location>
</feature>
<comment type="caution">
    <text evidence="3">The sequence shown here is derived from an EMBL/GenBank/DDBJ whole genome shotgun (WGS) entry which is preliminary data.</text>
</comment>
<evidence type="ECO:0000313" key="4">
    <source>
        <dbReference type="Proteomes" id="UP000225706"/>
    </source>
</evidence>
<dbReference type="InterPro" id="IPR051566">
    <property type="entry name" value="CNKSR"/>
</dbReference>
<dbReference type="PROSITE" id="PS50003">
    <property type="entry name" value="PH_DOMAIN"/>
    <property type="match status" value="1"/>
</dbReference>
<dbReference type="Pfam" id="PF00169">
    <property type="entry name" value="PH"/>
    <property type="match status" value="1"/>
</dbReference>
<dbReference type="EMBL" id="LSMT01000224">
    <property type="protein sequence ID" value="PFX22953.1"/>
    <property type="molecule type" value="Genomic_DNA"/>
</dbReference>
<feature type="region of interest" description="Disordered" evidence="1">
    <location>
        <begin position="1682"/>
        <end position="1858"/>
    </location>
</feature>
<feature type="compositionally biased region" description="Basic and acidic residues" evidence="1">
    <location>
        <begin position="621"/>
        <end position="661"/>
    </location>
</feature>
<feature type="domain" description="PH" evidence="2">
    <location>
        <begin position="1138"/>
        <end position="1237"/>
    </location>
</feature>
<dbReference type="OrthoDB" id="5979060at2759"/>
<reference evidence="4" key="1">
    <citation type="journal article" date="2017" name="bioRxiv">
        <title>Comparative analysis of the genomes of Stylophora pistillata and Acropora digitifera provides evidence for extensive differences between species of corals.</title>
        <authorList>
            <person name="Voolstra C.R."/>
            <person name="Li Y."/>
            <person name="Liew Y.J."/>
            <person name="Baumgarten S."/>
            <person name="Zoccola D."/>
            <person name="Flot J.-F."/>
            <person name="Tambutte S."/>
            <person name="Allemand D."/>
            <person name="Aranda M."/>
        </authorList>
    </citation>
    <scope>NUCLEOTIDE SEQUENCE [LARGE SCALE GENOMIC DNA]</scope>
</reference>
<feature type="region of interest" description="Disordered" evidence="1">
    <location>
        <begin position="1260"/>
        <end position="1470"/>
    </location>
</feature>
<feature type="compositionally biased region" description="Basic and acidic residues" evidence="1">
    <location>
        <begin position="446"/>
        <end position="472"/>
    </location>
</feature>
<feature type="compositionally biased region" description="Basic and acidic residues" evidence="1">
    <location>
        <begin position="668"/>
        <end position="681"/>
    </location>
</feature>
<dbReference type="InterPro" id="IPR001849">
    <property type="entry name" value="PH_domain"/>
</dbReference>
<feature type="compositionally biased region" description="Basic and acidic residues" evidence="1">
    <location>
        <begin position="1567"/>
        <end position="1576"/>
    </location>
</feature>
<feature type="region of interest" description="Disordered" evidence="1">
    <location>
        <begin position="1491"/>
        <end position="1584"/>
    </location>
</feature>
<dbReference type="PANTHER" id="PTHR12844:SF42">
    <property type="entry name" value="CONNECTOR ENHANCER OF KSR PROTEIN CNK"/>
    <property type="match status" value="1"/>
</dbReference>
<feature type="compositionally biased region" description="Basic and acidic residues" evidence="1">
    <location>
        <begin position="1706"/>
        <end position="1746"/>
    </location>
</feature>
<feature type="compositionally biased region" description="Basic and acidic residues" evidence="1">
    <location>
        <begin position="795"/>
        <end position="810"/>
    </location>
</feature>
<evidence type="ECO:0000313" key="3">
    <source>
        <dbReference type="EMBL" id="PFX22953.1"/>
    </source>
</evidence>
<dbReference type="STRING" id="50429.A0A2B4S1M4"/>
<dbReference type="PANTHER" id="PTHR12844">
    <property type="entry name" value="CONNECTOR ENCHANCER OF KINASE SUPPRESSOR OF RAS"/>
    <property type="match status" value="1"/>
</dbReference>
<evidence type="ECO:0000256" key="1">
    <source>
        <dbReference type="SAM" id="MobiDB-lite"/>
    </source>
</evidence>
<feature type="compositionally biased region" description="Basic and acidic residues" evidence="1">
    <location>
        <begin position="404"/>
        <end position="434"/>
    </location>
</feature>
<feature type="compositionally biased region" description="Basic and acidic residues" evidence="1">
    <location>
        <begin position="493"/>
        <end position="504"/>
    </location>
</feature>
<feature type="compositionally biased region" description="Polar residues" evidence="1">
    <location>
        <begin position="1262"/>
        <end position="1273"/>
    </location>
</feature>
<feature type="compositionally biased region" description="Basic and acidic residues" evidence="1">
    <location>
        <begin position="63"/>
        <end position="74"/>
    </location>
</feature>
<feature type="compositionally biased region" description="Acidic residues" evidence="1">
    <location>
        <begin position="784"/>
        <end position="794"/>
    </location>
</feature>
<feature type="compositionally biased region" description="Basic and acidic residues" evidence="1">
    <location>
        <begin position="183"/>
        <end position="224"/>
    </location>
</feature>
<feature type="compositionally biased region" description="Polar residues" evidence="1">
    <location>
        <begin position="751"/>
        <end position="762"/>
    </location>
</feature>
<feature type="compositionally biased region" description="Polar residues" evidence="1">
    <location>
        <begin position="75"/>
        <end position="88"/>
    </location>
</feature>
<feature type="compositionally biased region" description="Basic and acidic residues" evidence="1">
    <location>
        <begin position="101"/>
        <end position="119"/>
    </location>
</feature>
<feature type="compositionally biased region" description="Basic and acidic residues" evidence="1">
    <location>
        <begin position="535"/>
        <end position="562"/>
    </location>
</feature>
<name>A0A2B4S1M4_STYPI</name>
<dbReference type="Proteomes" id="UP000225706">
    <property type="component" value="Unassembled WGS sequence"/>
</dbReference>
<feature type="compositionally biased region" description="Basic and acidic residues" evidence="1">
    <location>
        <begin position="937"/>
        <end position="950"/>
    </location>
</feature>
<protein>
    <submittedName>
        <fullName evidence="3">Interactor protein for cytohesin exchange factors 1</fullName>
    </submittedName>
</protein>
<feature type="compositionally biased region" description="Basic and acidic residues" evidence="1">
    <location>
        <begin position="820"/>
        <end position="847"/>
    </location>
</feature>
<feature type="compositionally biased region" description="Polar residues" evidence="1">
    <location>
        <begin position="582"/>
        <end position="599"/>
    </location>
</feature>
<feature type="compositionally biased region" description="Polar residues" evidence="1">
    <location>
        <begin position="921"/>
        <end position="930"/>
    </location>
</feature>
<feature type="compositionally biased region" description="Polar residues" evidence="1">
    <location>
        <begin position="1777"/>
        <end position="1787"/>
    </location>
</feature>
<feature type="compositionally biased region" description="Polar residues" evidence="1">
    <location>
        <begin position="1297"/>
        <end position="1307"/>
    </location>
</feature>
<gene>
    <name evidence="3" type="primary">IPCEF1</name>
    <name evidence="3" type="ORF">AWC38_SpisGene12537</name>
</gene>
<feature type="compositionally biased region" description="Basic and acidic residues" evidence="1">
    <location>
        <begin position="131"/>
        <end position="156"/>
    </location>
</feature>
<feature type="compositionally biased region" description="Acidic residues" evidence="1">
    <location>
        <begin position="1000"/>
        <end position="1013"/>
    </location>
</feature>
<organism evidence="3 4">
    <name type="scientific">Stylophora pistillata</name>
    <name type="common">Smooth cauliflower coral</name>
    <dbReference type="NCBI Taxonomy" id="50429"/>
    <lineage>
        <taxon>Eukaryota</taxon>
        <taxon>Metazoa</taxon>
        <taxon>Cnidaria</taxon>
        <taxon>Anthozoa</taxon>
        <taxon>Hexacorallia</taxon>
        <taxon>Scleractinia</taxon>
        <taxon>Astrocoeniina</taxon>
        <taxon>Pocilloporidae</taxon>
        <taxon>Stylophora</taxon>
    </lineage>
</organism>
<dbReference type="InterPro" id="IPR011993">
    <property type="entry name" value="PH-like_dom_sf"/>
</dbReference>
<feature type="compositionally biased region" description="Basic and acidic residues" evidence="1">
    <location>
        <begin position="1038"/>
        <end position="1048"/>
    </location>
</feature>
<feature type="region of interest" description="Disordered" evidence="1">
    <location>
        <begin position="279"/>
        <end position="951"/>
    </location>
</feature>
<feature type="compositionally biased region" description="Basic and acidic residues" evidence="1">
    <location>
        <begin position="874"/>
        <end position="901"/>
    </location>
</feature>
<feature type="compositionally biased region" description="Low complexity" evidence="1">
    <location>
        <begin position="164"/>
        <end position="182"/>
    </location>
</feature>
<feature type="compositionally biased region" description="Basic and acidic residues" evidence="1">
    <location>
        <begin position="1820"/>
        <end position="1837"/>
    </location>
</feature>
<dbReference type="SMART" id="SM00233">
    <property type="entry name" value="PH"/>
    <property type="match status" value="1"/>
</dbReference>
<sequence>MSTAESEQDKQPISAVKGQVGDVNDTVSSGKDESVDLTPPTEVTKTTSETEIKANDSTVTEAESAKKGDEEKTENYAQNSEVVVNGDSSEGHENGSPLNRESNETTQKDEEKPADRSELDESNVVTIPIDSPREEDKVETVPVKVEEAVPKNKEGEEAGDENSVEQNENQSSEESAVAVTVEAADRKRAVTIDNPSDMKELAEKSGESAKEDANKLSAQEKSRTLGDIQGSASTPLKEDVAARSQTVWYTNEANGSTAECESAEETISYSTSIVGGVVHRTPIQSNSPKTLHKQKEGSPQLSSSKKRSVIDSLFRRHKKSKGDPESPPETTPNERDSASSPSGADTDTAKDSNELSEENEETGGAQNVDTDQGAAGDVKSAAAEEGEDSDVKPQLPEPAEEATVEEKEQSNDGVKEEEAETNKESKVEEGRVESQDENEGSAPVEGAKDNDETSPEALKDEEPKEPAEALKDEEPEEPAEALKDGEPEEPEEIKDSVKRAHTDNPEEEETSPPPAAKKKKTIFGGFFTKRKGKKSKGEDTSSQDKAKDEKDDIPDEEPRPVDDTTPAAEVEGVEMSDDGKDQSTPTETDDSTATAQQEVTVDVITPAVDQALESAQEEAVTEGKVDENTEGKEEDVTKAGEPSTKVDDTPEGNKRSSEDSLHSGGAETKVKKEETEEKHVTTQETQPKKKNSFFGGILARRKSKKTKGVDEDPAVETSQQEEDDKVEEEQGESTSTDDAKPHSAEVKETPENGQGQGATPDSSDAIPAGEKEVVEPVIRPAADEPVESANEEGAEADKDNSNVDEQETKGVEAQTTTSGDDEKSSEDAVQPKEAEAVDGRKEAEEKTVTIQDNQPQKKKSIFGGFFARRKSKKLKDDSSSPSEDKLHENDSDKVEEHKDDGVLTTPVDDTTPNAEEAGKTVESSVETGTEQIGADDTIPHVEVAGKKVESGTEQNAVLGAGDATFTAQNEVAEDVISSAADQAVESAPEETLVKEKADDEIGGQESEVAEEGEPSNQELEPVVAVEVQKSAENESGIENDKATVKDSPEPTVEELTSPEAEEAQDKADTALKERQALMKGSHSPKTRRMQMRISYAETNGEGGREVEVIGTPEQDAESPIHKGKTPPDQRISCRALGEADHEGWLIKKGGPFFFASWKRKWVVLKDGKLYYFKTAFDPEASGIINMQGITVVPAPETKKSFCFKCEQSGPKPQVFLFMAESKEEMERWLSVLTAASKGEAIQKTKQQQLAVKDEVVMRKKSGSISSAQRTSSVLAYGGRHSLIEDEDDSKSARRRSTPGSFSKVPQLTETEEKEETKSVLFETEPLQSSTEPVTEPTEEKQKETSESGDGQSSEKREASVDEVVVSGGQVVLESSTPVEISPEKDAPPVDSSGEAASTEAAPEGDKPDAGASPEVEERDKGAVDAEEKKKPEYARPEQESAGSAVDTTDGDRSVVTTESSVTVVETAETTSVVSEKVETIVSVVKTEVTEVTHSEYQTETVEVEQDTKGDVFETSPTEPDASEPVSPSKTKWYFTLDRQESWSVATETEEKKPPVHKKSSSSVSDKGSIRSDRSSIKSDQGSVKSSSEDDQLLVLCRSIKKARLSIVGDRMWEGPDRLRAWSTVKDNSEEQAFVRLKTLERTLKDKEKHLSELEELLTQPEINRDSIYAWKLRYSDLVEEMFPIDDGDDGREKVKENEEGAEGEPEEPKKPEAEKEDEEVKSKDVEGTEKEVKEGDRDEGGNKSEEEAVTCSNNNQENLDGKKESCEGEENIDGTLNVANEEQQSGNGREEADVKGNDCAITNNNQNEVKGAPLSNLKQTLHETGTEQERHDKEKEISSGQEEGGKLKSNVATEDTHF</sequence>
<dbReference type="Gene3D" id="2.30.29.30">
    <property type="entry name" value="Pleckstrin-homology domain (PH domain)/Phosphotyrosine-binding domain (PTB)"/>
    <property type="match status" value="1"/>
</dbReference>
<feature type="compositionally biased region" description="Acidic residues" evidence="1">
    <location>
        <begin position="711"/>
        <end position="731"/>
    </location>
</feature>
<evidence type="ECO:0000259" key="2">
    <source>
        <dbReference type="PROSITE" id="PS50003"/>
    </source>
</evidence>
<feature type="compositionally biased region" description="Low complexity" evidence="1">
    <location>
        <begin position="1453"/>
        <end position="1470"/>
    </location>
</feature>
<feature type="compositionally biased region" description="Basic and acidic residues" evidence="1">
    <location>
        <begin position="737"/>
        <end position="750"/>
    </location>
</feature>
<feature type="compositionally biased region" description="Basic and acidic residues" evidence="1">
    <location>
        <begin position="1415"/>
        <end position="1438"/>
    </location>
</feature>
<proteinExistence type="predicted"/>
<feature type="compositionally biased region" description="Low complexity" evidence="1">
    <location>
        <begin position="1361"/>
        <end position="1375"/>
    </location>
</feature>
<dbReference type="SUPFAM" id="SSF50729">
    <property type="entry name" value="PH domain-like"/>
    <property type="match status" value="1"/>
</dbReference>
<feature type="region of interest" description="Disordered" evidence="1">
    <location>
        <begin position="976"/>
        <end position="1066"/>
    </location>
</feature>